<dbReference type="AlphaFoldDB" id="A0AAE0PAE4"/>
<feature type="transmembrane region" description="Helical" evidence="1">
    <location>
        <begin position="30"/>
        <end position="55"/>
    </location>
</feature>
<dbReference type="EMBL" id="JAUTDP010000009">
    <property type="protein sequence ID" value="KAK3396215.1"/>
    <property type="molecule type" value="Genomic_DNA"/>
</dbReference>
<keyword evidence="1" id="KW-1133">Transmembrane helix</keyword>
<evidence type="ECO:0000313" key="2">
    <source>
        <dbReference type="EMBL" id="KAK3396215.1"/>
    </source>
</evidence>
<name>A0AAE0PAE4_SORBR</name>
<keyword evidence="3" id="KW-1185">Reference proteome</keyword>
<reference evidence="2" key="1">
    <citation type="journal article" date="2023" name="Mol. Phylogenet. Evol.">
        <title>Genome-scale phylogeny and comparative genomics of the fungal order Sordariales.</title>
        <authorList>
            <person name="Hensen N."/>
            <person name="Bonometti L."/>
            <person name="Westerberg I."/>
            <person name="Brannstrom I.O."/>
            <person name="Guillou S."/>
            <person name="Cros-Aarteil S."/>
            <person name="Calhoun S."/>
            <person name="Haridas S."/>
            <person name="Kuo A."/>
            <person name="Mondo S."/>
            <person name="Pangilinan J."/>
            <person name="Riley R."/>
            <person name="LaButti K."/>
            <person name="Andreopoulos B."/>
            <person name="Lipzen A."/>
            <person name="Chen C."/>
            <person name="Yan M."/>
            <person name="Daum C."/>
            <person name="Ng V."/>
            <person name="Clum A."/>
            <person name="Steindorff A."/>
            <person name="Ohm R.A."/>
            <person name="Martin F."/>
            <person name="Silar P."/>
            <person name="Natvig D.O."/>
            <person name="Lalanne C."/>
            <person name="Gautier V."/>
            <person name="Ament-Velasquez S.L."/>
            <person name="Kruys A."/>
            <person name="Hutchinson M.I."/>
            <person name="Powell A.J."/>
            <person name="Barry K."/>
            <person name="Miller A.N."/>
            <person name="Grigoriev I.V."/>
            <person name="Debuchy R."/>
            <person name="Gladieux P."/>
            <person name="Hiltunen Thoren M."/>
            <person name="Johannesson H."/>
        </authorList>
    </citation>
    <scope>NUCLEOTIDE SEQUENCE</scope>
    <source>
        <strain evidence="2">FGSC 1904</strain>
    </source>
</reference>
<reference evidence="2" key="2">
    <citation type="submission" date="2023-07" db="EMBL/GenBank/DDBJ databases">
        <authorList>
            <consortium name="Lawrence Berkeley National Laboratory"/>
            <person name="Haridas S."/>
            <person name="Hensen N."/>
            <person name="Bonometti L."/>
            <person name="Westerberg I."/>
            <person name="Brannstrom I.O."/>
            <person name="Guillou S."/>
            <person name="Cros-Aarteil S."/>
            <person name="Calhoun S."/>
            <person name="Kuo A."/>
            <person name="Mondo S."/>
            <person name="Pangilinan J."/>
            <person name="Riley R."/>
            <person name="LaButti K."/>
            <person name="Andreopoulos B."/>
            <person name="Lipzen A."/>
            <person name="Chen C."/>
            <person name="Yanf M."/>
            <person name="Daum C."/>
            <person name="Ng V."/>
            <person name="Clum A."/>
            <person name="Steindorff A."/>
            <person name="Ohm R."/>
            <person name="Martin F."/>
            <person name="Silar P."/>
            <person name="Natvig D."/>
            <person name="Lalanne C."/>
            <person name="Gautier V."/>
            <person name="Ament-velasquez S.L."/>
            <person name="Kruys A."/>
            <person name="Hutchinson M.I."/>
            <person name="Powell A.J."/>
            <person name="Barry K."/>
            <person name="Miller A.N."/>
            <person name="Grigoriev I.V."/>
            <person name="Debuchy R."/>
            <person name="Gladieux P."/>
            <person name="Thoren M.H."/>
            <person name="Johannesson H."/>
        </authorList>
    </citation>
    <scope>NUCLEOTIDE SEQUENCE</scope>
    <source>
        <strain evidence="2">FGSC 1904</strain>
    </source>
</reference>
<keyword evidence="1" id="KW-0472">Membrane</keyword>
<feature type="transmembrane region" description="Helical" evidence="1">
    <location>
        <begin position="67"/>
        <end position="86"/>
    </location>
</feature>
<evidence type="ECO:0000313" key="3">
    <source>
        <dbReference type="Proteomes" id="UP001281003"/>
    </source>
</evidence>
<sequence>MTWFGILPPFSWPWIYPRSFGMCGNLSTTLFLHVLIALFFFFCLFFHLCLLWLWITHHERTTLHFQWIGTFTVMSSHGLVWVDWLWGFLPTLAHSYHTHITFLCR</sequence>
<accession>A0AAE0PAE4</accession>
<keyword evidence="1" id="KW-0812">Transmembrane</keyword>
<evidence type="ECO:0000256" key="1">
    <source>
        <dbReference type="SAM" id="Phobius"/>
    </source>
</evidence>
<protein>
    <submittedName>
        <fullName evidence="2">Uncharacterized protein</fullName>
    </submittedName>
</protein>
<comment type="caution">
    <text evidence="2">The sequence shown here is derived from an EMBL/GenBank/DDBJ whole genome shotgun (WGS) entry which is preliminary data.</text>
</comment>
<organism evidence="2 3">
    <name type="scientific">Sordaria brevicollis</name>
    <dbReference type="NCBI Taxonomy" id="83679"/>
    <lineage>
        <taxon>Eukaryota</taxon>
        <taxon>Fungi</taxon>
        <taxon>Dikarya</taxon>
        <taxon>Ascomycota</taxon>
        <taxon>Pezizomycotina</taxon>
        <taxon>Sordariomycetes</taxon>
        <taxon>Sordariomycetidae</taxon>
        <taxon>Sordariales</taxon>
        <taxon>Sordariaceae</taxon>
        <taxon>Sordaria</taxon>
    </lineage>
</organism>
<proteinExistence type="predicted"/>
<dbReference type="Proteomes" id="UP001281003">
    <property type="component" value="Unassembled WGS sequence"/>
</dbReference>
<gene>
    <name evidence="2" type="ORF">B0T20DRAFT_264843</name>
</gene>